<dbReference type="OrthoDB" id="9781333at2"/>
<evidence type="ECO:0000313" key="3">
    <source>
        <dbReference type="Proteomes" id="UP000293162"/>
    </source>
</evidence>
<dbReference type="PANTHER" id="PTHR30634">
    <property type="entry name" value="OUTER MEMBRANE LOLAB LIPOPROTEIN INSERTION APPARATUS"/>
    <property type="match status" value="1"/>
</dbReference>
<feature type="domain" description="WGR" evidence="1">
    <location>
        <begin position="1"/>
        <end position="82"/>
    </location>
</feature>
<evidence type="ECO:0000313" key="2">
    <source>
        <dbReference type="EMBL" id="RYU95766.1"/>
    </source>
</evidence>
<sequence>MTKTYLELSEEQGSAHKFYEVTIDDANTVSVRFGRIGDSGQSQSSSFATLTEAQAFADKKIKDKQKKGYAVAVQGQGQKRSITRRAVESRPAQIKYSLPIVWRFKTESSAFGVYVDERSCWVGNEKGDVFRLNHTGEVDLHHRLPDGVKCIVADNDWIYIGCDDGNVYDLTGKRPRLSYEIQEKIEIYWLDINDGLLGVSSANGSATVINYEDEEQWSNKQDGTAAWMMRCDDRGKVFCGDSVGIVCYNGPDGRFEWKTPTEGAVLFGWIQNNNIYAATGRNMVQAFSKDGTHLKNYRTDAVVYSCATSPDGAYIFAGDNYSSIYCFDEAGNRLWKLASGCGSALSMQYFNEHLYIVTTDGSIACIDARQESITQAQAGVLPQVKDVKIAATQLSEAMALSDTAIVETAAANATGILVKCIKEGSSLRVKPLSDGYHKDWYVQFPKNLREENAIYIVDDLREATQGGFYRVFGNILKYNQN</sequence>
<comment type="caution">
    <text evidence="2">The sequence shown here is derived from an EMBL/GenBank/DDBJ whole genome shotgun (WGS) entry which is preliminary data.</text>
</comment>
<dbReference type="InterPro" id="IPR036930">
    <property type="entry name" value="WGR_dom_sf"/>
</dbReference>
<dbReference type="SUPFAM" id="SSF142921">
    <property type="entry name" value="WGR domain-like"/>
    <property type="match status" value="1"/>
</dbReference>
<dbReference type="SUPFAM" id="SSF50998">
    <property type="entry name" value="Quinoprotein alcohol dehydrogenase-like"/>
    <property type="match status" value="1"/>
</dbReference>
<dbReference type="InterPro" id="IPR008893">
    <property type="entry name" value="WGR_domain"/>
</dbReference>
<protein>
    <submittedName>
        <fullName evidence="2">WGR domain-containing protein</fullName>
    </submittedName>
</protein>
<dbReference type="Pfam" id="PF05406">
    <property type="entry name" value="WGR"/>
    <property type="match status" value="1"/>
</dbReference>
<dbReference type="InterPro" id="IPR015943">
    <property type="entry name" value="WD40/YVTN_repeat-like_dom_sf"/>
</dbReference>
<reference evidence="2 3" key="1">
    <citation type="submission" date="2019-02" db="EMBL/GenBank/DDBJ databases">
        <title>Bacterial novel species Emticicia sp. 17J42-9 isolated from soil.</title>
        <authorList>
            <person name="Jung H.-Y."/>
        </authorList>
    </citation>
    <scope>NUCLEOTIDE SEQUENCE [LARGE SCALE GENOMIC DNA]</scope>
    <source>
        <strain evidence="2 3">17J42-9</strain>
    </source>
</reference>
<proteinExistence type="predicted"/>
<gene>
    <name evidence="2" type="ORF">EWM59_10410</name>
</gene>
<accession>A0A4Q5M0G5</accession>
<dbReference type="SMART" id="SM00773">
    <property type="entry name" value="WGR"/>
    <property type="match status" value="1"/>
</dbReference>
<dbReference type="EMBL" id="SEWF01000012">
    <property type="protein sequence ID" value="RYU95766.1"/>
    <property type="molecule type" value="Genomic_DNA"/>
</dbReference>
<name>A0A4Q5M0G5_9BACT</name>
<dbReference type="Proteomes" id="UP000293162">
    <property type="component" value="Unassembled WGS sequence"/>
</dbReference>
<dbReference type="RefSeq" id="WP_130020905.1">
    <property type="nucleotide sequence ID" value="NZ_SEWF01000012.1"/>
</dbReference>
<dbReference type="InterPro" id="IPR050458">
    <property type="entry name" value="LolB"/>
</dbReference>
<dbReference type="Gene3D" id="2.130.10.10">
    <property type="entry name" value="YVTN repeat-like/Quinoprotein amine dehydrogenase"/>
    <property type="match status" value="1"/>
</dbReference>
<dbReference type="PANTHER" id="PTHR30634:SF13">
    <property type="entry name" value="PROTEIN YEHF"/>
    <property type="match status" value="1"/>
</dbReference>
<organism evidence="2 3">
    <name type="scientific">Emticicia agri</name>
    <dbReference type="NCBI Taxonomy" id="2492393"/>
    <lineage>
        <taxon>Bacteria</taxon>
        <taxon>Pseudomonadati</taxon>
        <taxon>Bacteroidota</taxon>
        <taxon>Cytophagia</taxon>
        <taxon>Cytophagales</taxon>
        <taxon>Leadbetterellaceae</taxon>
        <taxon>Emticicia</taxon>
    </lineage>
</organism>
<dbReference type="InterPro" id="IPR011047">
    <property type="entry name" value="Quinoprotein_ADH-like_sf"/>
</dbReference>
<dbReference type="Gene3D" id="2.20.140.10">
    <property type="entry name" value="WGR domain"/>
    <property type="match status" value="1"/>
</dbReference>
<dbReference type="PROSITE" id="PS51977">
    <property type="entry name" value="WGR"/>
    <property type="match status" value="1"/>
</dbReference>
<evidence type="ECO:0000259" key="1">
    <source>
        <dbReference type="PROSITE" id="PS51977"/>
    </source>
</evidence>
<dbReference type="AlphaFoldDB" id="A0A4Q5M0G5"/>
<keyword evidence="3" id="KW-1185">Reference proteome</keyword>